<dbReference type="Proteomes" id="UP000275846">
    <property type="component" value="Unassembled WGS sequence"/>
</dbReference>
<dbReference type="OrthoDB" id="1686935at2759"/>
<evidence type="ECO:0000313" key="4">
    <source>
        <dbReference type="WBParaSite" id="SSLN_0000705201-mRNA-1"/>
    </source>
</evidence>
<reference evidence="2 3" key="2">
    <citation type="submission" date="2018-11" db="EMBL/GenBank/DDBJ databases">
        <authorList>
            <consortium name="Pathogen Informatics"/>
        </authorList>
    </citation>
    <scope>NUCLEOTIDE SEQUENCE [LARGE SCALE GENOMIC DNA]</scope>
    <source>
        <strain evidence="2 3">NST_G2</strain>
    </source>
</reference>
<evidence type="ECO:0000313" key="3">
    <source>
        <dbReference type="Proteomes" id="UP000275846"/>
    </source>
</evidence>
<feature type="region of interest" description="Disordered" evidence="1">
    <location>
        <begin position="195"/>
        <end position="221"/>
    </location>
</feature>
<protein>
    <submittedName>
        <fullName evidence="4">DDE Tnp4 domain-containing protein</fullName>
    </submittedName>
</protein>
<dbReference type="WBParaSite" id="SSLN_0000705201-mRNA-1">
    <property type="protein sequence ID" value="SSLN_0000705201-mRNA-1"/>
    <property type="gene ID" value="SSLN_0000705201"/>
</dbReference>
<organism evidence="4">
    <name type="scientific">Schistocephalus solidus</name>
    <name type="common">Tapeworm</name>
    <dbReference type="NCBI Taxonomy" id="70667"/>
    <lineage>
        <taxon>Eukaryota</taxon>
        <taxon>Metazoa</taxon>
        <taxon>Spiralia</taxon>
        <taxon>Lophotrochozoa</taxon>
        <taxon>Platyhelminthes</taxon>
        <taxon>Cestoda</taxon>
        <taxon>Eucestoda</taxon>
        <taxon>Diphyllobothriidea</taxon>
        <taxon>Diphyllobothriidae</taxon>
        <taxon>Schistocephalus</taxon>
    </lineage>
</organism>
<dbReference type="AlphaFoldDB" id="A0A183SRJ0"/>
<name>A0A183SRJ0_SCHSO</name>
<proteinExistence type="predicted"/>
<sequence length="352" mass="39575">MANYCSHGTLLDFGCQGSHLNICYVQQDLHPWRLHVNSYPSFHAHNGDPPTCLRILAWILTSQVSDQLLFTQLATCCSHHQTQPAIQFAVMARYRFNAPMPFIFTADQLGKCTLWLSFDDAPAPTQTAKRSTPFKRPHLGTGRRCDHCSCAWCCTRKARSPLGRLQATAKSQQTDRHLDGQCSITRVHANAYATHSLNSPAMVEAQPKTTEEPPTEPRPLTTTHFGLHSQAIRIEGRPVELPHKFELLLARAFHPLWSKSSEPYSLLDFEWSGNHTSQPKHHIAQQLTYHRLPCWAIPSSLTVTSEISNIQRHADELTNPTVAEHHLSIAYPAGISPQTWLKGDTTYPPTRA</sequence>
<evidence type="ECO:0000313" key="2">
    <source>
        <dbReference type="EMBL" id="VDL93223.1"/>
    </source>
</evidence>
<evidence type="ECO:0000256" key="1">
    <source>
        <dbReference type="SAM" id="MobiDB-lite"/>
    </source>
</evidence>
<dbReference type="EMBL" id="UYSU01033873">
    <property type="protein sequence ID" value="VDL93223.1"/>
    <property type="molecule type" value="Genomic_DNA"/>
</dbReference>
<accession>A0A183SRJ0</accession>
<keyword evidence="3" id="KW-1185">Reference proteome</keyword>
<reference evidence="4" key="1">
    <citation type="submission" date="2016-06" db="UniProtKB">
        <authorList>
            <consortium name="WormBaseParasite"/>
        </authorList>
    </citation>
    <scope>IDENTIFICATION</scope>
</reference>
<gene>
    <name evidence="2" type="ORF">SSLN_LOCUS6838</name>
</gene>